<dbReference type="Gene3D" id="3.40.50.12160">
    <property type="entry name" value="Methylthiotransferase, N-terminal domain"/>
    <property type="match status" value="1"/>
</dbReference>
<feature type="binding site" evidence="8">
    <location>
        <position position="155"/>
    </location>
    <ligand>
        <name>[4Fe-4S] cluster</name>
        <dbReference type="ChEBI" id="CHEBI:49883"/>
        <label>2</label>
        <note>4Fe-4S-S-AdoMet</note>
    </ligand>
</feature>
<feature type="binding site" evidence="8">
    <location>
        <position position="152"/>
    </location>
    <ligand>
        <name>[4Fe-4S] cluster</name>
        <dbReference type="ChEBI" id="CHEBI:49883"/>
        <label>2</label>
        <note>4Fe-4S-S-AdoMet</note>
    </ligand>
</feature>
<comment type="caution">
    <text evidence="11">The sequence shown here is derived from an EMBL/GenBank/DDBJ whole genome shotgun (WGS) entry which is preliminary data.</text>
</comment>
<dbReference type="InterPro" id="IPR023404">
    <property type="entry name" value="rSAM_horseshoe"/>
</dbReference>
<comment type="catalytic activity">
    <reaction evidence="8">
        <text>L-aspartate(89)-[ribosomal protein uS12]-hydrogen + (sulfur carrier)-SH + AH2 + 2 S-adenosyl-L-methionine = 3-methylsulfanyl-L-aspartate(89)-[ribosomal protein uS12]-hydrogen + (sulfur carrier)-H + 5'-deoxyadenosine + L-methionine + A + S-adenosyl-L-homocysteine + 2 H(+)</text>
        <dbReference type="Rhea" id="RHEA:37087"/>
        <dbReference type="Rhea" id="RHEA-COMP:10460"/>
        <dbReference type="Rhea" id="RHEA-COMP:10461"/>
        <dbReference type="Rhea" id="RHEA-COMP:14737"/>
        <dbReference type="Rhea" id="RHEA-COMP:14739"/>
        <dbReference type="ChEBI" id="CHEBI:13193"/>
        <dbReference type="ChEBI" id="CHEBI:15378"/>
        <dbReference type="ChEBI" id="CHEBI:17319"/>
        <dbReference type="ChEBI" id="CHEBI:17499"/>
        <dbReference type="ChEBI" id="CHEBI:29917"/>
        <dbReference type="ChEBI" id="CHEBI:29961"/>
        <dbReference type="ChEBI" id="CHEBI:57844"/>
        <dbReference type="ChEBI" id="CHEBI:57856"/>
        <dbReference type="ChEBI" id="CHEBI:59789"/>
        <dbReference type="ChEBI" id="CHEBI:64428"/>
        <dbReference type="ChEBI" id="CHEBI:73599"/>
        <dbReference type="EC" id="2.8.4.4"/>
    </reaction>
</comment>
<comment type="cofactor">
    <cofactor evidence="8">
        <name>[4Fe-4S] cluster</name>
        <dbReference type="ChEBI" id="CHEBI:49883"/>
    </cofactor>
    <text evidence="8">Binds 2 [4Fe-4S] clusters. One cluster is coordinated with 3 cysteines and an exchangeable S-adenosyl-L-methionine.</text>
</comment>
<dbReference type="HAMAP" id="MF_01865">
    <property type="entry name" value="MTTase_RimO"/>
    <property type="match status" value="1"/>
</dbReference>
<evidence type="ECO:0000256" key="4">
    <source>
        <dbReference type="ARBA" id="ARBA00022691"/>
    </source>
</evidence>
<comment type="similarity">
    <text evidence="8">Belongs to the methylthiotransferase family. RimO subfamily.</text>
</comment>
<dbReference type="EC" id="2.8.4.4" evidence="8"/>
<dbReference type="OrthoDB" id="9805215at2"/>
<dbReference type="InterPro" id="IPR038135">
    <property type="entry name" value="Methylthiotransferase_N_sf"/>
</dbReference>
<dbReference type="GO" id="GO:0046872">
    <property type="term" value="F:metal ion binding"/>
    <property type="evidence" value="ECO:0007669"/>
    <property type="project" value="UniProtKB-KW"/>
</dbReference>
<dbReference type="InterPro" id="IPR005840">
    <property type="entry name" value="Ribosomal_uS12_MeSTrfase_RimO"/>
</dbReference>
<dbReference type="Proteomes" id="UP000005709">
    <property type="component" value="Unassembled WGS sequence"/>
</dbReference>
<dbReference type="GO" id="GO:0103039">
    <property type="term" value="F:protein methylthiotransferase activity"/>
    <property type="evidence" value="ECO:0007669"/>
    <property type="project" value="UniProtKB-EC"/>
</dbReference>
<dbReference type="GO" id="GO:0035599">
    <property type="term" value="F:aspartic acid methylthiotransferase activity"/>
    <property type="evidence" value="ECO:0007669"/>
    <property type="project" value="TreeGrafter"/>
</dbReference>
<dbReference type="PROSITE" id="PS01278">
    <property type="entry name" value="MTTASE_RADICAL"/>
    <property type="match status" value="1"/>
</dbReference>
<evidence type="ECO:0000256" key="2">
    <source>
        <dbReference type="ARBA" id="ARBA00022490"/>
    </source>
</evidence>
<dbReference type="PANTHER" id="PTHR43837:SF1">
    <property type="entry name" value="RIBOSOMAL PROTEIN US12 METHYLTHIOTRANSFERASE RIMO"/>
    <property type="match status" value="1"/>
</dbReference>
<dbReference type="InterPro" id="IPR013848">
    <property type="entry name" value="Methylthiotransferase_N"/>
</dbReference>
<dbReference type="InterPro" id="IPR007197">
    <property type="entry name" value="rSAM"/>
</dbReference>
<dbReference type="PANTHER" id="PTHR43837">
    <property type="entry name" value="RIBOSOMAL PROTEIN S12 METHYLTHIOTRANSFERASE RIMO"/>
    <property type="match status" value="1"/>
</dbReference>
<sequence>MAKLHLVSLGCNKNLVDSEIMLGRLQNYELTDEPASADVMIVNTCGFIASAKQESIRAILKLSEQKKSGALLVVTGCLMQRYKDELMRELPEVDIFSGVGDYDKIDEMILKKQNLFSPQTYLQSPALTSSRVITGSNYHAYVKISEGCNQKCSFCAIPSFKGRLKSRSIDDIEAEVRGLVARGFYDFSFIAQDSSSYGRDLRRSKKDGANFNGSEDELNFAGLRDGENFNASCCEQNPNSSNGDAADGISAQSRLVCDKDSGGESADADDERVHEQDIDLVALIKRIEKIKGVKVARVLYLYPTSTDERLIRTIVSSPVFANYFDMPIQHINDKMLSLMKRGAGAARIKELLSLMREAPNSFLRTGVIVGHPGEGEAEFDELCAFLREFKFDRISAFAYSKEEDTASFAMPQILARTISRRLNKIEKITREAIDNSMRALVGKKMPLIIEGASSEGEFFYGAKPLAWDKDIDGEILINESYVQNLKVGGLYECEITEFAGDRLLARVLRSS</sequence>
<dbReference type="GO" id="GO:0006400">
    <property type="term" value="P:tRNA modification"/>
    <property type="evidence" value="ECO:0007669"/>
    <property type="project" value="InterPro"/>
</dbReference>
<evidence type="ECO:0000256" key="7">
    <source>
        <dbReference type="ARBA" id="ARBA00023014"/>
    </source>
</evidence>
<feature type="binding site" evidence="8">
    <location>
        <position position="148"/>
    </location>
    <ligand>
        <name>[4Fe-4S] cluster</name>
        <dbReference type="ChEBI" id="CHEBI:49883"/>
        <label>2</label>
        <note>4Fe-4S-S-AdoMet</note>
    </ligand>
</feature>
<dbReference type="GO" id="GO:0005840">
    <property type="term" value="C:ribosome"/>
    <property type="evidence" value="ECO:0007669"/>
    <property type="project" value="UniProtKB-KW"/>
</dbReference>
<keyword evidence="4 8" id="KW-0949">S-adenosyl-L-methionine</keyword>
<keyword evidence="11" id="KW-0687">Ribonucleoprotein</keyword>
<feature type="domain" description="Radical SAM core" evidence="10">
    <location>
        <begin position="134"/>
        <end position="438"/>
    </location>
</feature>
<keyword evidence="11" id="KW-0689">Ribosomal protein</keyword>
<evidence type="ECO:0000256" key="6">
    <source>
        <dbReference type="ARBA" id="ARBA00023004"/>
    </source>
</evidence>
<gene>
    <name evidence="8" type="primary">rimO</name>
    <name evidence="11" type="ORF">CAMGR0001_1734</name>
</gene>
<comment type="subcellular location">
    <subcellularLocation>
        <location evidence="8">Cytoplasm</location>
    </subcellularLocation>
</comment>
<dbReference type="STRING" id="824.CGRAC_0547"/>
<evidence type="ECO:0000256" key="3">
    <source>
        <dbReference type="ARBA" id="ARBA00022679"/>
    </source>
</evidence>
<dbReference type="InterPro" id="IPR005839">
    <property type="entry name" value="Methylthiotransferase"/>
</dbReference>
<feature type="domain" description="MTTase N-terminal" evidence="9">
    <location>
        <begin position="2"/>
        <end position="114"/>
    </location>
</feature>
<accession>C8PFK3</accession>
<dbReference type="InterPro" id="IPR020612">
    <property type="entry name" value="Methylthiotransferase_CS"/>
</dbReference>
<keyword evidence="7 8" id="KW-0411">Iron-sulfur</keyword>
<keyword evidence="2 8" id="KW-0963">Cytoplasm</keyword>
<protein>
    <recommendedName>
        <fullName evidence="8">Ribosomal protein uS12 methylthiotransferase RimO</fullName>
        <shortName evidence="8">uS12 MTTase</shortName>
        <shortName evidence="8">uS12 methylthiotransferase</shortName>
        <ecNumber evidence="8">2.8.4.4</ecNumber>
    </recommendedName>
    <alternativeName>
        <fullName evidence="8">Ribosomal protein uS12 (aspartate-C(3))-methylthiotransferase</fullName>
    </alternativeName>
    <alternativeName>
        <fullName evidence="8">Ribosome maturation factor RimO</fullName>
    </alternativeName>
</protein>
<dbReference type="SMART" id="SM00729">
    <property type="entry name" value="Elp3"/>
    <property type="match status" value="1"/>
</dbReference>
<evidence type="ECO:0000259" key="9">
    <source>
        <dbReference type="PROSITE" id="PS51449"/>
    </source>
</evidence>
<feature type="binding site" evidence="8">
    <location>
        <position position="77"/>
    </location>
    <ligand>
        <name>[4Fe-4S] cluster</name>
        <dbReference type="ChEBI" id="CHEBI:49883"/>
        <label>1</label>
    </ligand>
</feature>
<feature type="binding site" evidence="8">
    <location>
        <position position="11"/>
    </location>
    <ligand>
        <name>[4Fe-4S] cluster</name>
        <dbReference type="ChEBI" id="CHEBI:49883"/>
        <label>1</label>
    </ligand>
</feature>
<dbReference type="AlphaFoldDB" id="C8PFK3"/>
<name>C8PFK3_9BACT</name>
<dbReference type="eggNOG" id="COG0621">
    <property type="taxonomic scope" value="Bacteria"/>
</dbReference>
<dbReference type="PROSITE" id="PS51449">
    <property type="entry name" value="MTTASE_N"/>
    <property type="match status" value="1"/>
</dbReference>
<comment type="function">
    <text evidence="8">Catalyzes the methylthiolation of an aspartic acid residue of ribosomal protein uS12.</text>
</comment>
<dbReference type="GO" id="GO:0051539">
    <property type="term" value="F:4 iron, 4 sulfur cluster binding"/>
    <property type="evidence" value="ECO:0007669"/>
    <property type="project" value="UniProtKB-UniRule"/>
</dbReference>
<dbReference type="Gene3D" id="3.80.30.20">
    <property type="entry name" value="tm_1862 like domain"/>
    <property type="match status" value="2"/>
</dbReference>
<dbReference type="PROSITE" id="PS51918">
    <property type="entry name" value="RADICAL_SAM"/>
    <property type="match status" value="1"/>
</dbReference>
<keyword evidence="5 8" id="KW-0479">Metal-binding</keyword>
<dbReference type="SFLD" id="SFLDG01061">
    <property type="entry name" value="methylthiotransferase"/>
    <property type="match status" value="1"/>
</dbReference>
<evidence type="ECO:0000256" key="5">
    <source>
        <dbReference type="ARBA" id="ARBA00022723"/>
    </source>
</evidence>
<dbReference type="Pfam" id="PF04055">
    <property type="entry name" value="Radical_SAM"/>
    <property type="match status" value="2"/>
</dbReference>
<keyword evidence="1 8" id="KW-0004">4Fe-4S</keyword>
<keyword evidence="3 8" id="KW-0808">Transferase</keyword>
<dbReference type="SFLD" id="SFLDS00029">
    <property type="entry name" value="Radical_SAM"/>
    <property type="match status" value="1"/>
</dbReference>
<proteinExistence type="inferred from homology"/>
<evidence type="ECO:0000259" key="10">
    <source>
        <dbReference type="PROSITE" id="PS51918"/>
    </source>
</evidence>
<reference evidence="11 12" key="1">
    <citation type="submission" date="2009-07" db="EMBL/GenBank/DDBJ databases">
        <authorList>
            <person name="Madupu R."/>
            <person name="Sebastian Y."/>
            <person name="Durkin A.S."/>
            <person name="Torralba M."/>
            <person name="Methe B."/>
            <person name="Sutton G.G."/>
            <person name="Strausberg R.L."/>
            <person name="Nelson K.E."/>
        </authorList>
    </citation>
    <scope>NUCLEOTIDE SEQUENCE [LARGE SCALE GENOMIC DNA]</scope>
    <source>
        <strain evidence="11 12">RM3268</strain>
    </source>
</reference>
<dbReference type="SUPFAM" id="SSF102114">
    <property type="entry name" value="Radical SAM enzymes"/>
    <property type="match status" value="2"/>
</dbReference>
<evidence type="ECO:0000313" key="12">
    <source>
        <dbReference type="Proteomes" id="UP000005709"/>
    </source>
</evidence>
<dbReference type="Pfam" id="PF00919">
    <property type="entry name" value="UPF0004"/>
    <property type="match status" value="1"/>
</dbReference>
<organism evidence="11 12">
    <name type="scientific">Campylobacter gracilis RM3268</name>
    <dbReference type="NCBI Taxonomy" id="553220"/>
    <lineage>
        <taxon>Bacteria</taxon>
        <taxon>Pseudomonadati</taxon>
        <taxon>Campylobacterota</taxon>
        <taxon>Epsilonproteobacteria</taxon>
        <taxon>Campylobacterales</taxon>
        <taxon>Campylobacteraceae</taxon>
        <taxon>Campylobacter</taxon>
    </lineage>
</organism>
<dbReference type="SFLD" id="SFLDF00274">
    <property type="entry name" value="ribosomal_protein_S12_methylth"/>
    <property type="match status" value="1"/>
</dbReference>
<dbReference type="InterPro" id="IPR006638">
    <property type="entry name" value="Elp3/MiaA/NifB-like_rSAM"/>
</dbReference>
<evidence type="ECO:0000256" key="1">
    <source>
        <dbReference type="ARBA" id="ARBA00022485"/>
    </source>
</evidence>
<evidence type="ECO:0000313" key="11">
    <source>
        <dbReference type="EMBL" id="EEV18387.1"/>
    </source>
</evidence>
<dbReference type="EMBL" id="ACYG01000015">
    <property type="protein sequence ID" value="EEV18387.1"/>
    <property type="molecule type" value="Genomic_DNA"/>
</dbReference>
<dbReference type="InterPro" id="IPR058240">
    <property type="entry name" value="rSAM_sf"/>
</dbReference>
<feature type="binding site" evidence="8">
    <location>
        <position position="45"/>
    </location>
    <ligand>
        <name>[4Fe-4S] cluster</name>
        <dbReference type="ChEBI" id="CHEBI:49883"/>
        <label>1</label>
    </ligand>
</feature>
<dbReference type="GO" id="GO:0005829">
    <property type="term" value="C:cytosol"/>
    <property type="evidence" value="ECO:0007669"/>
    <property type="project" value="TreeGrafter"/>
</dbReference>
<keyword evidence="12" id="KW-1185">Reference proteome</keyword>
<keyword evidence="6 8" id="KW-0408">Iron</keyword>
<evidence type="ECO:0000256" key="8">
    <source>
        <dbReference type="HAMAP-Rule" id="MF_01865"/>
    </source>
</evidence>